<dbReference type="EC" id="5.2.1.8" evidence="5"/>
<dbReference type="SUPFAM" id="SSF54534">
    <property type="entry name" value="FKBP-like"/>
    <property type="match status" value="1"/>
</dbReference>
<organism evidence="5 6">
    <name type="scientific">Streptomyces humicola</name>
    <dbReference type="NCBI Taxonomy" id="2953240"/>
    <lineage>
        <taxon>Bacteria</taxon>
        <taxon>Bacillati</taxon>
        <taxon>Actinomycetota</taxon>
        <taxon>Actinomycetes</taxon>
        <taxon>Kitasatosporales</taxon>
        <taxon>Streptomycetaceae</taxon>
        <taxon>Streptomyces</taxon>
    </lineage>
</organism>
<reference evidence="5" key="1">
    <citation type="submission" date="2022-06" db="EMBL/GenBank/DDBJ databases">
        <title>Draft genome sequence of Streptomyces sp. RB6PN25 isolated from peat swamp forest in Thailand.</title>
        <authorList>
            <person name="Duangmal K."/>
            <person name="Klaysubun C."/>
        </authorList>
    </citation>
    <scope>NUCLEOTIDE SEQUENCE</scope>
    <source>
        <strain evidence="5">RB6PN25</strain>
    </source>
</reference>
<gene>
    <name evidence="5" type="ORF">NGB36_09400</name>
</gene>
<feature type="transmembrane region" description="Helical" evidence="3">
    <location>
        <begin position="33"/>
        <end position="55"/>
    </location>
</feature>
<dbReference type="InterPro" id="IPR000297">
    <property type="entry name" value="PPIase_PpiC"/>
</dbReference>
<dbReference type="PANTHER" id="PTHR47245:SF2">
    <property type="entry name" value="PEPTIDYL-PROLYL CIS-TRANS ISOMERASE HP_0175-RELATED"/>
    <property type="match status" value="1"/>
</dbReference>
<evidence type="ECO:0000256" key="3">
    <source>
        <dbReference type="SAM" id="Phobius"/>
    </source>
</evidence>
<evidence type="ECO:0000259" key="4">
    <source>
        <dbReference type="PROSITE" id="PS50198"/>
    </source>
</evidence>
<dbReference type="GO" id="GO:0003755">
    <property type="term" value="F:peptidyl-prolyl cis-trans isomerase activity"/>
    <property type="evidence" value="ECO:0007669"/>
    <property type="project" value="UniProtKB-EC"/>
</dbReference>
<dbReference type="InterPro" id="IPR050245">
    <property type="entry name" value="PrsA_foldase"/>
</dbReference>
<keyword evidence="3" id="KW-1133">Transmembrane helix</keyword>
<dbReference type="Gene3D" id="3.10.50.40">
    <property type="match status" value="1"/>
</dbReference>
<sequence length="363" mass="38903">MKFKLPGVLRPGGDRSSGGGLRSRAGIFPSRQFALVFSAVLLAAIAGGAGTNLFVQENNDLPSDVAFRAEGVTMTKEQLQHRIVLMEFLYGLQQPTDAAKQDKFRRDVAKALAVSQVIDTAARERGIVIADKEASDQLQRMIKDNSWGDNSTLIQQLGSHGLSEDDVLGEIQRQQSSAELFFKVTESVKATTDAQAQSYYNAHKSQMVSPEQRTLDNIVVSSQSQAEQIVEQARAGGDFAALAQKYSLDGSTKNSGGSLGSVTASQLDSGYAAVAFKAADNSVFGPVKTTQGWNVGMVAAVQKAVPLSFSQLKSAIETKLDNDAKLKVWDAFLKKQIIAAHVRYAAAYEPADPDSPPATNTVS</sequence>
<dbReference type="Pfam" id="PF13145">
    <property type="entry name" value="Rotamase_2"/>
    <property type="match status" value="1"/>
</dbReference>
<dbReference type="EMBL" id="JANFNG010000005">
    <property type="protein sequence ID" value="MCQ4080810.1"/>
    <property type="molecule type" value="Genomic_DNA"/>
</dbReference>
<dbReference type="InterPro" id="IPR023058">
    <property type="entry name" value="PPIase_PpiC_CS"/>
</dbReference>
<feature type="domain" description="PpiC" evidence="4">
    <location>
        <begin position="210"/>
        <end position="300"/>
    </location>
</feature>
<accession>A0ABT1PW97</accession>
<name>A0ABT1PW97_9ACTN</name>
<dbReference type="SUPFAM" id="SSF109998">
    <property type="entry name" value="Triger factor/SurA peptide-binding domain-like"/>
    <property type="match status" value="1"/>
</dbReference>
<dbReference type="InterPro" id="IPR046357">
    <property type="entry name" value="PPIase_dom_sf"/>
</dbReference>
<dbReference type="PANTHER" id="PTHR47245">
    <property type="entry name" value="PEPTIDYLPROLYL ISOMERASE"/>
    <property type="match status" value="1"/>
</dbReference>
<keyword evidence="3" id="KW-0812">Transmembrane</keyword>
<dbReference type="PROSITE" id="PS50198">
    <property type="entry name" value="PPIC_PPIASE_2"/>
    <property type="match status" value="1"/>
</dbReference>
<keyword evidence="3" id="KW-0472">Membrane</keyword>
<dbReference type="RefSeq" id="WP_255919722.1">
    <property type="nucleotide sequence ID" value="NZ_JANFNG010000005.1"/>
</dbReference>
<dbReference type="Gene3D" id="1.10.4030.10">
    <property type="entry name" value="Porin chaperone SurA, peptide-binding domain"/>
    <property type="match status" value="1"/>
</dbReference>
<keyword evidence="1 5" id="KW-0413">Isomerase</keyword>
<keyword evidence="1" id="KW-0697">Rotamase</keyword>
<comment type="caution">
    <text evidence="5">The sequence shown here is derived from an EMBL/GenBank/DDBJ whole genome shotgun (WGS) entry which is preliminary data.</text>
</comment>
<evidence type="ECO:0000256" key="2">
    <source>
        <dbReference type="SAM" id="MobiDB-lite"/>
    </source>
</evidence>
<dbReference type="PROSITE" id="PS01096">
    <property type="entry name" value="PPIC_PPIASE_1"/>
    <property type="match status" value="1"/>
</dbReference>
<dbReference type="Proteomes" id="UP001057702">
    <property type="component" value="Unassembled WGS sequence"/>
</dbReference>
<evidence type="ECO:0000313" key="6">
    <source>
        <dbReference type="Proteomes" id="UP001057702"/>
    </source>
</evidence>
<dbReference type="InterPro" id="IPR027304">
    <property type="entry name" value="Trigger_fact/SurA_dom_sf"/>
</dbReference>
<protein>
    <submittedName>
        <fullName evidence="5">Peptidylprolyl isomerase</fullName>
        <ecNumber evidence="5">5.2.1.8</ecNumber>
    </submittedName>
</protein>
<feature type="region of interest" description="Disordered" evidence="2">
    <location>
        <begin position="1"/>
        <end position="20"/>
    </location>
</feature>
<evidence type="ECO:0000256" key="1">
    <source>
        <dbReference type="PROSITE-ProRule" id="PRU00278"/>
    </source>
</evidence>
<keyword evidence="6" id="KW-1185">Reference proteome</keyword>
<proteinExistence type="predicted"/>
<evidence type="ECO:0000313" key="5">
    <source>
        <dbReference type="EMBL" id="MCQ4080810.1"/>
    </source>
</evidence>